<protein>
    <submittedName>
        <fullName evidence="2">Small GTP-binding protein</fullName>
    </submittedName>
</protein>
<dbReference type="CDD" id="cd11383">
    <property type="entry name" value="YfjP"/>
    <property type="match status" value="1"/>
</dbReference>
<proteinExistence type="predicted"/>
<comment type="caution">
    <text evidence="2">The sequence shown here is derived from an EMBL/GenBank/DDBJ whole genome shotgun (WGS) entry which is preliminary data.</text>
</comment>
<keyword evidence="3" id="KW-1185">Reference proteome</keyword>
<dbReference type="OrthoDB" id="238366at2"/>
<dbReference type="eggNOG" id="COG3596">
    <property type="taxonomic scope" value="Bacteria"/>
</dbReference>
<dbReference type="Gene3D" id="3.40.50.300">
    <property type="entry name" value="P-loop containing nucleotide triphosphate hydrolases"/>
    <property type="match status" value="1"/>
</dbReference>
<dbReference type="EMBL" id="CAHP01000014">
    <property type="protein sequence ID" value="CCG40692.1"/>
    <property type="molecule type" value="Genomic_DNA"/>
</dbReference>
<dbReference type="RefSeq" id="WP_002727176.1">
    <property type="nucleotide sequence ID" value="NZ_CAHP01000014.1"/>
</dbReference>
<dbReference type="STRING" id="1150626.PHAMO_210203"/>
<dbReference type="InterPro" id="IPR006073">
    <property type="entry name" value="GTP-bd"/>
</dbReference>
<evidence type="ECO:0000313" key="2">
    <source>
        <dbReference type="EMBL" id="CCG40692.1"/>
    </source>
</evidence>
<feature type="domain" description="G" evidence="1">
    <location>
        <begin position="43"/>
        <end position="160"/>
    </location>
</feature>
<organism evidence="2 3">
    <name type="scientific">Magnetospirillum molischianum DSM 120</name>
    <dbReference type="NCBI Taxonomy" id="1150626"/>
    <lineage>
        <taxon>Bacteria</taxon>
        <taxon>Pseudomonadati</taxon>
        <taxon>Pseudomonadota</taxon>
        <taxon>Alphaproteobacteria</taxon>
        <taxon>Rhodospirillales</taxon>
        <taxon>Rhodospirillaceae</taxon>
        <taxon>Magnetospirillum</taxon>
    </lineage>
</organism>
<accession>H8FQQ4</accession>
<evidence type="ECO:0000259" key="1">
    <source>
        <dbReference type="Pfam" id="PF01926"/>
    </source>
</evidence>
<dbReference type="AlphaFoldDB" id="H8FQQ4"/>
<reference evidence="2 3" key="1">
    <citation type="journal article" date="2012" name="J. Bacteriol.">
        <title>Draft Genome Sequence of the Purple Photosynthetic Bacterium Phaeospirillum molischianum DSM120, a Particularly Versatile Bacterium.</title>
        <authorList>
            <person name="Duquesne K."/>
            <person name="Prima V."/>
            <person name="Ji B."/>
            <person name="Rouy Z."/>
            <person name="Medigue C."/>
            <person name="Talla E."/>
            <person name="Sturgis J.N."/>
        </authorList>
    </citation>
    <scope>NUCLEOTIDE SEQUENCE [LARGE SCALE GENOMIC DNA]</scope>
    <source>
        <strain evidence="3">DSM120</strain>
    </source>
</reference>
<dbReference type="PANTHER" id="PTHR42714:SF2">
    <property type="entry name" value="TRNA MODIFICATION GTPASE GTPBP3, MITOCHONDRIAL"/>
    <property type="match status" value="1"/>
</dbReference>
<dbReference type="GO" id="GO:0002098">
    <property type="term" value="P:tRNA wobble uridine modification"/>
    <property type="evidence" value="ECO:0007669"/>
    <property type="project" value="TreeGrafter"/>
</dbReference>
<dbReference type="GO" id="GO:0030488">
    <property type="term" value="P:tRNA methylation"/>
    <property type="evidence" value="ECO:0007669"/>
    <property type="project" value="TreeGrafter"/>
</dbReference>
<name>H8FQQ4_MAGML</name>
<evidence type="ECO:0000313" key="3">
    <source>
        <dbReference type="Proteomes" id="UP000004169"/>
    </source>
</evidence>
<dbReference type="InterPro" id="IPR027417">
    <property type="entry name" value="P-loop_NTPase"/>
</dbReference>
<dbReference type="PANTHER" id="PTHR42714">
    <property type="entry name" value="TRNA MODIFICATION GTPASE GTPBP3"/>
    <property type="match status" value="1"/>
</dbReference>
<sequence length="285" mass="31578">MIDVNNVESFLDSLAKQGILIPAEYRTKISARLNDIIQYEPMVGVFGKTGAGKSSLCNALFGRDICPISDIAACTRTAQQVRLNLAGKGLTLLDVPGVGESGDRDAEYDALYRQWLPKLDLVLWIVKADDRALAVDEDFFKRLVRPYLDVGKPFFVVLNQVDKIEPFREWDEKARQPGSRQTANIKEKCRVVAGVFGLPLGQVLAVSAAEKYGLVELVDGIIHVLPAEKRISVLREVQREYRSEKAKRDAEKGILDVIVEVAGKALAKAVDWVAGKIGSVLRGWW</sequence>
<dbReference type="SUPFAM" id="SSF52540">
    <property type="entry name" value="P-loop containing nucleoside triphosphate hydrolases"/>
    <property type="match status" value="1"/>
</dbReference>
<dbReference type="GO" id="GO:0005525">
    <property type="term" value="F:GTP binding"/>
    <property type="evidence" value="ECO:0007669"/>
    <property type="project" value="InterPro"/>
</dbReference>
<dbReference type="Proteomes" id="UP000004169">
    <property type="component" value="Unassembled WGS sequence"/>
</dbReference>
<gene>
    <name evidence="2" type="ORF">PHAMO_210203</name>
</gene>
<dbReference type="Pfam" id="PF01926">
    <property type="entry name" value="MMR_HSR1"/>
    <property type="match status" value="1"/>
</dbReference>
<dbReference type="GO" id="GO:0005829">
    <property type="term" value="C:cytosol"/>
    <property type="evidence" value="ECO:0007669"/>
    <property type="project" value="TreeGrafter"/>
</dbReference>